<organism evidence="1">
    <name type="scientific">uncultured bacterium</name>
    <name type="common">gcode 4</name>
    <dbReference type="NCBI Taxonomy" id="1234023"/>
    <lineage>
        <taxon>Bacteria</taxon>
        <taxon>environmental samples</taxon>
    </lineage>
</organism>
<comment type="caution">
    <text evidence="1">The sequence shown here is derived from an EMBL/GenBank/DDBJ whole genome shotgun (WGS) entry which is preliminary data.</text>
</comment>
<reference evidence="1" key="1">
    <citation type="journal article" date="2012" name="Science">
        <title>Fermentation, hydrogen, and sulfur metabolism in multiple uncultivated bacterial phyla.</title>
        <authorList>
            <person name="Wrighton K.C."/>
            <person name="Thomas B.C."/>
            <person name="Sharon I."/>
            <person name="Miller C.S."/>
            <person name="Castelle C.J."/>
            <person name="VerBerkmoes N.C."/>
            <person name="Wilkins M.J."/>
            <person name="Hettich R.L."/>
            <person name="Lipton M.S."/>
            <person name="Williams K.H."/>
            <person name="Long P.E."/>
            <person name="Banfield J.F."/>
        </authorList>
    </citation>
    <scope>NUCLEOTIDE SEQUENCE [LARGE SCALE GENOMIC DNA]</scope>
</reference>
<sequence>MLDFNNASHIDLSLELLSIHQFYCNVFIFWIDDFIILDKSKSYILNWVFCQYAVSSERIRILQKKIIIIHKIRYPINQSMGGADSSIFIFIAAPYESLFIDYIIDISDYDRHSCVADIDFIHNMKLLIKEIYQMLS</sequence>
<dbReference type="EMBL" id="AMFJ01000113">
    <property type="protein sequence ID" value="EKE29715.1"/>
    <property type="molecule type" value="Genomic_DNA"/>
</dbReference>
<dbReference type="AlphaFoldDB" id="K2H1K7"/>
<gene>
    <name evidence="1" type="ORF">ACD_2C00113G0001</name>
</gene>
<accession>K2H1K7</accession>
<protein>
    <submittedName>
        <fullName evidence="1">Uncharacterized protein</fullName>
    </submittedName>
</protein>
<name>K2H1K7_9BACT</name>
<proteinExistence type="predicted"/>
<evidence type="ECO:0000313" key="1">
    <source>
        <dbReference type="EMBL" id="EKE29715.1"/>
    </source>
</evidence>